<evidence type="ECO:0000256" key="1">
    <source>
        <dbReference type="SAM" id="MobiDB-lite"/>
    </source>
</evidence>
<feature type="compositionally biased region" description="Polar residues" evidence="1">
    <location>
        <begin position="1"/>
        <end position="12"/>
    </location>
</feature>
<dbReference type="Proteomes" id="UP000716446">
    <property type="component" value="Unassembled WGS sequence"/>
</dbReference>
<feature type="region of interest" description="Disordered" evidence="1">
    <location>
        <begin position="1"/>
        <end position="50"/>
    </location>
</feature>
<evidence type="ECO:0000313" key="2">
    <source>
        <dbReference type="EMBL" id="CAD0086535.1"/>
    </source>
</evidence>
<proteinExistence type="predicted"/>
<sequence length="350" mass="39026">MDSPNNTSTATDAPNKVDDVKIQGTPYPPPTSSPDTDYIADSANPSGPIDPADPDFLNLAVEERNKIYYQLLDPKGTNTLSIEPPNSLKAINKLLSISPQVRAEVTTLIAAETKARVQAGLYYDLKLEPHTVAIPSKSKKKKSKKSKKQNTTTTELSDDLKFWKMDIIVFTAQGIVRVKAEMDFKDKTVKVSLPGFEDGMGMFSSNYCDYLFGDLEDAFLKPLKTFTDKDGFDGFVLKNILDLLHKIEMPCPEYFWDGDELFGEDYDEWDEEDDWDEYDDYEDEGVGEGYDDFGEENEDGYSDEEDYSDGEGGEDEEAGEDDDGQSLKTDGKVEVNAEDAKAEAVKTADI</sequence>
<organism evidence="2 3">
    <name type="scientific">Aureobasidium vineae</name>
    <dbReference type="NCBI Taxonomy" id="2773715"/>
    <lineage>
        <taxon>Eukaryota</taxon>
        <taxon>Fungi</taxon>
        <taxon>Dikarya</taxon>
        <taxon>Ascomycota</taxon>
        <taxon>Pezizomycotina</taxon>
        <taxon>Dothideomycetes</taxon>
        <taxon>Dothideomycetidae</taxon>
        <taxon>Dothideales</taxon>
        <taxon>Saccotheciaceae</taxon>
        <taxon>Aureobasidium</taxon>
    </lineage>
</organism>
<reference evidence="2" key="1">
    <citation type="submission" date="2020-06" db="EMBL/GenBank/DDBJ databases">
        <authorList>
            <person name="Onetto C."/>
        </authorList>
    </citation>
    <scope>NUCLEOTIDE SEQUENCE</scope>
</reference>
<evidence type="ECO:0000313" key="3">
    <source>
        <dbReference type="Proteomes" id="UP000716446"/>
    </source>
</evidence>
<name>A0A9N8P9C5_9PEZI</name>
<feature type="compositionally biased region" description="Basic and acidic residues" evidence="1">
    <location>
        <begin position="329"/>
        <end position="350"/>
    </location>
</feature>
<feature type="region of interest" description="Disordered" evidence="1">
    <location>
        <begin position="278"/>
        <end position="350"/>
    </location>
</feature>
<gene>
    <name evidence="2" type="ORF">AWRI4619_LOCUS4169</name>
</gene>
<keyword evidence="3" id="KW-1185">Reference proteome</keyword>
<protein>
    <submittedName>
        <fullName evidence="2">Uncharacterized protein</fullName>
    </submittedName>
</protein>
<comment type="caution">
    <text evidence="2">The sequence shown here is derived from an EMBL/GenBank/DDBJ whole genome shotgun (WGS) entry which is preliminary data.</text>
</comment>
<accession>A0A9N8P9C5</accession>
<dbReference type="EMBL" id="CAIJEN010000005">
    <property type="protein sequence ID" value="CAD0086535.1"/>
    <property type="molecule type" value="Genomic_DNA"/>
</dbReference>
<dbReference type="AlphaFoldDB" id="A0A9N8P9C5"/>
<feature type="compositionally biased region" description="Acidic residues" evidence="1">
    <location>
        <begin position="278"/>
        <end position="324"/>
    </location>
</feature>